<organism evidence="3 4">
    <name type="scientific">Pyrinomonas methylaliphatogenes</name>
    <dbReference type="NCBI Taxonomy" id="454194"/>
    <lineage>
        <taxon>Bacteria</taxon>
        <taxon>Pseudomonadati</taxon>
        <taxon>Acidobacteriota</taxon>
        <taxon>Blastocatellia</taxon>
        <taxon>Blastocatellales</taxon>
        <taxon>Pyrinomonadaceae</taxon>
        <taxon>Pyrinomonas</taxon>
    </lineage>
</organism>
<name>A0A0B6WWK3_9BACT</name>
<dbReference type="InterPro" id="IPR014729">
    <property type="entry name" value="Rossmann-like_a/b/a_fold"/>
</dbReference>
<evidence type="ECO:0000313" key="4">
    <source>
        <dbReference type="Proteomes" id="UP000031518"/>
    </source>
</evidence>
<reference evidence="3 4" key="2">
    <citation type="submission" date="2015-01" db="EMBL/GenBank/DDBJ databases">
        <title>Complete genome sequence of Pyrinomonas methylaliphatogenes type strain K22T.</title>
        <authorList>
            <person name="Lee K.C.Y."/>
            <person name="Power J.F."/>
            <person name="Dunfield P.F."/>
            <person name="Morgan X.C."/>
            <person name="Huttenhower C."/>
            <person name="Stott M.B."/>
        </authorList>
    </citation>
    <scope>NUCLEOTIDE SEQUENCE [LARGE SCALE GENOMIC DNA]</scope>
    <source>
        <strain evidence="3 4">K22</strain>
    </source>
</reference>
<dbReference type="PANTHER" id="PTHR46268:SF15">
    <property type="entry name" value="UNIVERSAL STRESS PROTEIN HP_0031"/>
    <property type="match status" value="1"/>
</dbReference>
<protein>
    <submittedName>
        <fullName evidence="3">Universal stress protein UspA-like protein</fullName>
    </submittedName>
</protein>
<dbReference type="SUPFAM" id="SSF52402">
    <property type="entry name" value="Adenine nucleotide alpha hydrolases-like"/>
    <property type="match status" value="2"/>
</dbReference>
<accession>A0A0B6WWK3</accession>
<dbReference type="Gene3D" id="3.40.50.620">
    <property type="entry name" value="HUPs"/>
    <property type="match status" value="2"/>
</dbReference>
<keyword evidence="4" id="KW-1185">Reference proteome</keyword>
<reference evidence="3 4" key="1">
    <citation type="submission" date="2013-12" db="EMBL/GenBank/DDBJ databases">
        <authorList>
            <person name="Stott M."/>
        </authorList>
    </citation>
    <scope>NUCLEOTIDE SEQUENCE [LARGE SCALE GENOMIC DNA]</scope>
    <source>
        <strain evidence="3 4">K22</strain>
    </source>
</reference>
<evidence type="ECO:0000256" key="1">
    <source>
        <dbReference type="ARBA" id="ARBA00008791"/>
    </source>
</evidence>
<dbReference type="InterPro" id="IPR006016">
    <property type="entry name" value="UspA"/>
</dbReference>
<feature type="domain" description="UspA" evidence="2">
    <location>
        <begin position="2"/>
        <end position="149"/>
    </location>
</feature>
<dbReference type="PRINTS" id="PR01438">
    <property type="entry name" value="UNVRSLSTRESS"/>
</dbReference>
<dbReference type="CDD" id="cd00293">
    <property type="entry name" value="USP-like"/>
    <property type="match status" value="2"/>
</dbReference>
<dbReference type="EMBL" id="CBXV010000002">
    <property type="protein sequence ID" value="CDM64535.1"/>
    <property type="molecule type" value="Genomic_DNA"/>
</dbReference>
<dbReference type="STRING" id="454194.PYK22_00529"/>
<dbReference type="Pfam" id="PF00582">
    <property type="entry name" value="Usp"/>
    <property type="match status" value="2"/>
</dbReference>
<gene>
    <name evidence="3" type="ORF">PYK22_00529</name>
</gene>
<dbReference type="PANTHER" id="PTHR46268">
    <property type="entry name" value="STRESS RESPONSE PROTEIN NHAX"/>
    <property type="match status" value="1"/>
</dbReference>
<dbReference type="AlphaFoldDB" id="A0A0B6WWK3"/>
<evidence type="ECO:0000313" key="3">
    <source>
        <dbReference type="EMBL" id="CDM64535.1"/>
    </source>
</evidence>
<sequence>MKILIGYDGSKCSEAALEDLRRAGLPASAEALVMTVADVWLWPEEGTTVTEPDPLGLERARAHARQALEEARRLAEVACQRVRAHFPGWEVRAEAIGDSPAWGLIKRADEWSPDLIVVGSHGRSALGRFVLGSVSQKVLYEARCSVRIARAPLRPAEDALRLIVGVDGSSHSHAALETVAARVWPEGTAVRVLSALDGVLSPSDMGPLRWIARDDESSVARWREDLERMVSPLRARGLLTTVVVQRGSAKRALIEEAEKWQADAVFIGARGLRSSGRLSLGSVAAAVASRAPCSVEVIRPREDDLNRKDETTSK</sequence>
<evidence type="ECO:0000259" key="2">
    <source>
        <dbReference type="Pfam" id="PF00582"/>
    </source>
</evidence>
<dbReference type="Proteomes" id="UP000031518">
    <property type="component" value="Unassembled WGS sequence"/>
</dbReference>
<proteinExistence type="inferred from homology"/>
<feature type="domain" description="UspA" evidence="2">
    <location>
        <begin position="161"/>
        <end position="299"/>
    </location>
</feature>
<dbReference type="InterPro" id="IPR006015">
    <property type="entry name" value="Universal_stress_UspA"/>
</dbReference>
<comment type="similarity">
    <text evidence="1">Belongs to the universal stress protein A family.</text>
</comment>